<name>A0A1J5Q7U9_9ZZZZ</name>
<dbReference type="AlphaFoldDB" id="A0A1J5Q7U9"/>
<gene>
    <name evidence="1" type="ORF">GALL_385400</name>
</gene>
<protein>
    <submittedName>
        <fullName evidence="1">Uncharacterized protein</fullName>
    </submittedName>
</protein>
<reference evidence="1" key="1">
    <citation type="submission" date="2016-10" db="EMBL/GenBank/DDBJ databases">
        <title>Sequence of Gallionella enrichment culture.</title>
        <authorList>
            <person name="Poehlein A."/>
            <person name="Muehling M."/>
            <person name="Daniel R."/>
        </authorList>
    </citation>
    <scope>NUCLEOTIDE SEQUENCE</scope>
</reference>
<comment type="caution">
    <text evidence="1">The sequence shown here is derived from an EMBL/GenBank/DDBJ whole genome shotgun (WGS) entry which is preliminary data.</text>
</comment>
<organism evidence="1">
    <name type="scientific">mine drainage metagenome</name>
    <dbReference type="NCBI Taxonomy" id="410659"/>
    <lineage>
        <taxon>unclassified sequences</taxon>
        <taxon>metagenomes</taxon>
        <taxon>ecological metagenomes</taxon>
    </lineage>
</organism>
<accession>A0A1J5Q7U9</accession>
<evidence type="ECO:0000313" key="1">
    <source>
        <dbReference type="EMBL" id="OIQ79710.1"/>
    </source>
</evidence>
<sequence length="73" mass="8392">MPKSVSDNVKNPGIGEMNKTHRDCIARGLVQIIDYPQSRCYQDENKPQTQARLPLQRGSEIKDEWLLHDDNLS</sequence>
<dbReference type="EMBL" id="MLJW01001170">
    <property type="protein sequence ID" value="OIQ79710.1"/>
    <property type="molecule type" value="Genomic_DNA"/>
</dbReference>
<proteinExistence type="predicted"/>